<feature type="domain" description="Restriction endonuclease type IV Mrr" evidence="2">
    <location>
        <begin position="99"/>
        <end position="193"/>
    </location>
</feature>
<dbReference type="OrthoDB" id="4212782at2"/>
<dbReference type="AlphaFoldDB" id="A0A6I3M7J2"/>
<evidence type="ECO:0000256" key="1">
    <source>
        <dbReference type="SAM" id="MobiDB-lite"/>
    </source>
</evidence>
<evidence type="ECO:0000313" key="3">
    <source>
        <dbReference type="EMBL" id="MTH69469.1"/>
    </source>
</evidence>
<dbReference type="Proteomes" id="UP000433071">
    <property type="component" value="Unassembled WGS sequence"/>
</dbReference>
<dbReference type="InterPro" id="IPR011335">
    <property type="entry name" value="Restrct_endonuc-II-like"/>
</dbReference>
<feature type="region of interest" description="Disordered" evidence="1">
    <location>
        <begin position="44"/>
        <end position="98"/>
    </location>
</feature>
<keyword evidence="4" id="KW-1185">Reference proteome</keyword>
<dbReference type="GO" id="GO:0009307">
    <property type="term" value="P:DNA restriction-modification system"/>
    <property type="evidence" value="ECO:0007669"/>
    <property type="project" value="InterPro"/>
</dbReference>
<protein>
    <recommendedName>
        <fullName evidence="2">Restriction endonuclease type IV Mrr domain-containing protein</fullName>
    </recommendedName>
</protein>
<feature type="compositionally biased region" description="Basic and acidic residues" evidence="1">
    <location>
        <begin position="44"/>
        <end position="85"/>
    </location>
</feature>
<gene>
    <name evidence="3" type="ORF">GJ743_13940</name>
</gene>
<evidence type="ECO:0000313" key="4">
    <source>
        <dbReference type="Proteomes" id="UP000433071"/>
    </source>
</evidence>
<dbReference type="Gene3D" id="3.40.1350.10">
    <property type="match status" value="1"/>
</dbReference>
<dbReference type="InterPro" id="IPR007560">
    <property type="entry name" value="Restrct_endonuc_IV_Mrr"/>
</dbReference>
<sequence length="222" mass="24199">MDPNPDAAAEAERRQLAAEQRMWDIRARREQLTAERSAEAWRLAAEQRAEAERLEAEQRAEAERLEAERRAEAETLEAERRERWLSRPAPPPPAQQYGVSHEGAEHLVAAWMRHLGVLDAEVTRFSRDGGADVVSDAYVAQVKNYAGSVSVTDVRALFGVATADSKKPLLFTSGAVTADGLTFADRVGVALVRYDAEKGTIQGLNALGGMVVDVGIAEAFGD</sequence>
<comment type="caution">
    <text evidence="3">The sequence shown here is derived from an EMBL/GenBank/DDBJ whole genome shotgun (WGS) entry which is preliminary data.</text>
</comment>
<dbReference type="GO" id="GO:0004519">
    <property type="term" value="F:endonuclease activity"/>
    <property type="evidence" value="ECO:0007669"/>
    <property type="project" value="InterPro"/>
</dbReference>
<name>A0A6I3M7J2_9MICO</name>
<dbReference type="InterPro" id="IPR011856">
    <property type="entry name" value="tRNA_endonuc-like_dom_sf"/>
</dbReference>
<dbReference type="Pfam" id="PF04471">
    <property type="entry name" value="Mrr_cat"/>
    <property type="match status" value="1"/>
</dbReference>
<accession>A0A6I3M7J2</accession>
<proteinExistence type="predicted"/>
<organism evidence="3 4">
    <name type="scientific">Agromyces bracchium</name>
    <dbReference type="NCBI Taxonomy" id="88376"/>
    <lineage>
        <taxon>Bacteria</taxon>
        <taxon>Bacillati</taxon>
        <taxon>Actinomycetota</taxon>
        <taxon>Actinomycetes</taxon>
        <taxon>Micrococcales</taxon>
        <taxon>Microbacteriaceae</taxon>
        <taxon>Agromyces</taxon>
    </lineage>
</organism>
<reference evidence="3 4" key="1">
    <citation type="submission" date="2019-11" db="EMBL/GenBank/DDBJ databases">
        <title>Agromyces kandeliae sp. nov., isolated from mangrove soil.</title>
        <authorList>
            <person name="Wang R."/>
        </authorList>
    </citation>
    <scope>NUCLEOTIDE SEQUENCE [LARGE SCALE GENOMIC DNA]</scope>
    <source>
        <strain evidence="3 4">JCM 11433</strain>
    </source>
</reference>
<evidence type="ECO:0000259" key="2">
    <source>
        <dbReference type="Pfam" id="PF04471"/>
    </source>
</evidence>
<dbReference type="RefSeq" id="WP_155052517.1">
    <property type="nucleotide sequence ID" value="NZ_BAAAIB010000011.1"/>
</dbReference>
<dbReference type="SUPFAM" id="SSF52980">
    <property type="entry name" value="Restriction endonuclease-like"/>
    <property type="match status" value="1"/>
</dbReference>
<dbReference type="EMBL" id="WMLB01000031">
    <property type="protein sequence ID" value="MTH69469.1"/>
    <property type="molecule type" value="Genomic_DNA"/>
</dbReference>
<dbReference type="GO" id="GO:0003677">
    <property type="term" value="F:DNA binding"/>
    <property type="evidence" value="ECO:0007669"/>
    <property type="project" value="InterPro"/>
</dbReference>